<reference evidence="1 2" key="1">
    <citation type="submission" date="2021-07" db="EMBL/GenBank/DDBJ databases">
        <title>Characterization of Violacein-producing bacteria and related species.</title>
        <authorList>
            <person name="Wilson H.S."/>
            <person name="De Leon M.E."/>
        </authorList>
    </citation>
    <scope>NUCLEOTIDE SEQUENCE [LARGE SCALE GENOMIC DNA]</scope>
    <source>
        <strain evidence="1 2">HSC-2F05</strain>
    </source>
</reference>
<proteinExistence type="predicted"/>
<gene>
    <name evidence="1" type="ORF">LE190_09640</name>
</gene>
<keyword evidence="2" id="KW-1185">Reference proteome</keyword>
<name>A0ABS7Y918_9BURK</name>
<dbReference type="Proteomes" id="UP001198602">
    <property type="component" value="Unassembled WGS sequence"/>
</dbReference>
<comment type="caution">
    <text evidence="1">The sequence shown here is derived from an EMBL/GenBank/DDBJ whole genome shotgun (WGS) entry which is preliminary data.</text>
</comment>
<sequence length="50" mass="5168">MKSVNVCDGFANPAVCQTSRFHGAKESMARVADLPAAAPAAFAEAVFALK</sequence>
<organism evidence="1 2">
    <name type="scientific">Massilia hydrophila</name>
    <dbReference type="NCBI Taxonomy" id="3044279"/>
    <lineage>
        <taxon>Bacteria</taxon>
        <taxon>Pseudomonadati</taxon>
        <taxon>Pseudomonadota</taxon>
        <taxon>Betaproteobacteria</taxon>
        <taxon>Burkholderiales</taxon>
        <taxon>Oxalobacteraceae</taxon>
        <taxon>Telluria group</taxon>
        <taxon>Massilia</taxon>
    </lineage>
</organism>
<dbReference type="EMBL" id="JAHYBX010000003">
    <property type="protein sequence ID" value="MCA1856187.1"/>
    <property type="molecule type" value="Genomic_DNA"/>
</dbReference>
<accession>A0ABS7Y918</accession>
<protein>
    <submittedName>
        <fullName evidence="1">Uncharacterized protein</fullName>
    </submittedName>
</protein>
<dbReference type="RefSeq" id="WP_225238496.1">
    <property type="nucleotide sequence ID" value="NZ_JAHYBX010000003.1"/>
</dbReference>
<evidence type="ECO:0000313" key="1">
    <source>
        <dbReference type="EMBL" id="MCA1856187.1"/>
    </source>
</evidence>
<evidence type="ECO:0000313" key="2">
    <source>
        <dbReference type="Proteomes" id="UP001198602"/>
    </source>
</evidence>